<feature type="transmembrane region" description="Helical" evidence="12">
    <location>
        <begin position="495"/>
        <end position="519"/>
    </location>
</feature>
<keyword evidence="8" id="KW-0630">Potassium</keyword>
<evidence type="ECO:0000256" key="3">
    <source>
        <dbReference type="ARBA" id="ARBA00022448"/>
    </source>
</evidence>
<keyword evidence="10" id="KW-0406">Ion transport</keyword>
<dbReference type="Pfam" id="PF02386">
    <property type="entry name" value="TrkH"/>
    <property type="match status" value="1"/>
</dbReference>
<evidence type="ECO:0000313" key="13">
    <source>
        <dbReference type="EMBL" id="TQQ81422.1"/>
    </source>
</evidence>
<keyword evidence="4" id="KW-1003">Cell membrane</keyword>
<keyword evidence="9 12" id="KW-1133">Transmembrane helix</keyword>
<keyword evidence="6" id="KW-0633">Potassium transport</keyword>
<dbReference type="InterPro" id="IPR004772">
    <property type="entry name" value="TrkH"/>
</dbReference>
<evidence type="ECO:0000256" key="11">
    <source>
        <dbReference type="ARBA" id="ARBA00023136"/>
    </source>
</evidence>
<dbReference type="PANTHER" id="PTHR32024">
    <property type="entry name" value="TRK SYSTEM POTASSIUM UPTAKE PROTEIN TRKG-RELATED"/>
    <property type="match status" value="1"/>
</dbReference>
<feature type="transmembrane region" description="Helical" evidence="12">
    <location>
        <begin position="424"/>
        <end position="448"/>
    </location>
</feature>
<dbReference type="GO" id="GO:0005886">
    <property type="term" value="C:plasma membrane"/>
    <property type="evidence" value="ECO:0007669"/>
    <property type="project" value="UniProtKB-SubCell"/>
</dbReference>
<evidence type="ECO:0000256" key="7">
    <source>
        <dbReference type="ARBA" id="ARBA00022692"/>
    </source>
</evidence>
<evidence type="ECO:0000256" key="1">
    <source>
        <dbReference type="ARBA" id="ARBA00004429"/>
    </source>
</evidence>
<evidence type="ECO:0000256" key="10">
    <source>
        <dbReference type="ARBA" id="ARBA00023065"/>
    </source>
</evidence>
<keyword evidence="11 12" id="KW-0472">Membrane</keyword>
<keyword evidence="14" id="KW-1185">Reference proteome</keyword>
<keyword evidence="7 12" id="KW-0812">Transmembrane</keyword>
<feature type="transmembrane region" description="Helical" evidence="12">
    <location>
        <begin position="201"/>
        <end position="220"/>
    </location>
</feature>
<comment type="similarity">
    <text evidence="2">Belongs to the TrkH potassium transport family.</text>
</comment>
<dbReference type="InterPro" id="IPR003445">
    <property type="entry name" value="Cat_transpt"/>
</dbReference>
<evidence type="ECO:0000256" key="2">
    <source>
        <dbReference type="ARBA" id="ARBA00009137"/>
    </source>
</evidence>
<feature type="transmembrane region" description="Helical" evidence="12">
    <location>
        <begin position="254"/>
        <end position="278"/>
    </location>
</feature>
<reference evidence="13 14" key="1">
    <citation type="submission" date="2019-02" db="EMBL/GenBank/DDBJ databases">
        <title>Halonotius sp. a new haloqrchaeon isolated from saline water.</title>
        <authorList>
            <person name="Duran-Viseras A."/>
            <person name="Sanchez-Porro C."/>
            <person name="Ventosa A."/>
        </authorList>
    </citation>
    <scope>NUCLEOTIDE SEQUENCE [LARGE SCALE GENOMIC DNA]</scope>
    <source>
        <strain evidence="13 14">F9-27</strain>
    </source>
</reference>
<dbReference type="EMBL" id="SESI01000001">
    <property type="protein sequence ID" value="TQQ81422.1"/>
    <property type="molecule type" value="Genomic_DNA"/>
</dbReference>
<gene>
    <name evidence="13" type="ORF">EWF95_00290</name>
</gene>
<dbReference type="OrthoDB" id="111943at2157"/>
<organism evidence="13 14">
    <name type="scientific">Halonotius roseus</name>
    <dbReference type="NCBI Taxonomy" id="2511997"/>
    <lineage>
        <taxon>Archaea</taxon>
        <taxon>Methanobacteriati</taxon>
        <taxon>Methanobacteriota</taxon>
        <taxon>Stenosarchaea group</taxon>
        <taxon>Halobacteria</taxon>
        <taxon>Halobacteriales</taxon>
        <taxon>Haloferacaceae</taxon>
        <taxon>Halonotius</taxon>
    </lineage>
</organism>
<evidence type="ECO:0000256" key="12">
    <source>
        <dbReference type="SAM" id="Phobius"/>
    </source>
</evidence>
<dbReference type="Proteomes" id="UP000315385">
    <property type="component" value="Unassembled WGS sequence"/>
</dbReference>
<comment type="subcellular location">
    <subcellularLocation>
        <location evidence="1">Cell inner membrane</location>
        <topology evidence="1">Multi-pass membrane protein</topology>
    </subcellularLocation>
</comment>
<proteinExistence type="inferred from homology"/>
<feature type="transmembrane region" description="Helical" evidence="12">
    <location>
        <begin position="366"/>
        <end position="392"/>
    </location>
</feature>
<keyword evidence="3" id="KW-0813">Transport</keyword>
<evidence type="ECO:0000256" key="4">
    <source>
        <dbReference type="ARBA" id="ARBA00022475"/>
    </source>
</evidence>
<feature type="transmembrane region" description="Helical" evidence="12">
    <location>
        <begin position="298"/>
        <end position="319"/>
    </location>
</feature>
<comment type="caution">
    <text evidence="13">The sequence shown here is derived from an EMBL/GenBank/DDBJ whole genome shotgun (WGS) entry which is preliminary data.</text>
</comment>
<dbReference type="RefSeq" id="WP_142441995.1">
    <property type="nucleotide sequence ID" value="NZ_SESI01000001.1"/>
</dbReference>
<evidence type="ECO:0000256" key="9">
    <source>
        <dbReference type="ARBA" id="ARBA00022989"/>
    </source>
</evidence>
<name>A0A544QPP5_9EURY</name>
<evidence type="ECO:0000256" key="8">
    <source>
        <dbReference type="ARBA" id="ARBA00022958"/>
    </source>
</evidence>
<dbReference type="AlphaFoldDB" id="A0A544QPP5"/>
<evidence type="ECO:0000313" key="14">
    <source>
        <dbReference type="Proteomes" id="UP000315385"/>
    </source>
</evidence>
<accession>A0A544QPP5</accession>
<evidence type="ECO:0000256" key="6">
    <source>
        <dbReference type="ARBA" id="ARBA00022538"/>
    </source>
</evidence>
<evidence type="ECO:0000256" key="5">
    <source>
        <dbReference type="ARBA" id="ARBA00022519"/>
    </source>
</evidence>
<feature type="transmembrane region" description="Helical" evidence="12">
    <location>
        <begin position="154"/>
        <end position="173"/>
    </location>
</feature>
<keyword evidence="5" id="KW-0997">Cell inner membrane</keyword>
<dbReference type="GO" id="GO:0015379">
    <property type="term" value="F:potassium:chloride symporter activity"/>
    <property type="evidence" value="ECO:0007669"/>
    <property type="project" value="InterPro"/>
</dbReference>
<feature type="transmembrane region" description="Helical" evidence="12">
    <location>
        <begin position="12"/>
        <end position="33"/>
    </location>
</feature>
<dbReference type="PANTHER" id="PTHR32024:SF2">
    <property type="entry name" value="TRK SYSTEM POTASSIUM UPTAKE PROTEIN TRKG-RELATED"/>
    <property type="match status" value="1"/>
</dbReference>
<protein>
    <submittedName>
        <fullName evidence="13">TrkH family potassium uptake protein</fullName>
    </submittedName>
</protein>
<dbReference type="PIRSF" id="PIRSF006247">
    <property type="entry name" value="TrkH"/>
    <property type="match status" value="1"/>
</dbReference>
<feature type="transmembrane region" description="Helical" evidence="12">
    <location>
        <begin position="71"/>
        <end position="91"/>
    </location>
</feature>
<feature type="transmembrane region" description="Helical" evidence="12">
    <location>
        <begin position="39"/>
        <end position="59"/>
    </location>
</feature>
<sequence length="523" mass="55241">MTFYLDWRASVSLLGSVVKYLALTMLVPLAVAVVYGEDIWVFAASLVIALVVGVALEQLDADPDLGPTEALLLVSLSWLAVAAVGAVPYLLAGYGTGSTLGLDPSSLGALAGSIINAVFESMSGFTTTGATVLGEISVDSHSHAIMLWRQLTQWLGGMGIIVLMIAILPELAVNGAELMKSEAPGPDLQKLTPRIAETARALWLIYFGFTLLLMVVLYGLHLGGLAPEMNLYNAVAHGFSTLPTGGFSTKADSIAAFSAVVQWVIIPFMVVAGVNFALFWQILHGEWRVLTNNVEFRVYAGAIAALIAVLAVVLVGGAAPPLDRGGVTGGLTENTIRQAAFQIGSLLNSTGYATSNFAQWAPHAQIVLLFAMFIGGSAGSTGGGIKVIRWLIVIKSLRRELYTSLHPSAVKPVRLGGRIVDEDAIRGIVVFTMLYILLFFLAAVFLSLDSARIGYDLSVLESLSASLATLGNIGPGFGSLGPFGSYLEFSNASKLVMIGLMWIGRLEIVPVLALLVGGLEDRD</sequence>